<organism evidence="1 2">
    <name type="scientific">Auriscalpium vulgare</name>
    <dbReference type="NCBI Taxonomy" id="40419"/>
    <lineage>
        <taxon>Eukaryota</taxon>
        <taxon>Fungi</taxon>
        <taxon>Dikarya</taxon>
        <taxon>Basidiomycota</taxon>
        <taxon>Agaricomycotina</taxon>
        <taxon>Agaricomycetes</taxon>
        <taxon>Russulales</taxon>
        <taxon>Auriscalpiaceae</taxon>
        <taxon>Auriscalpium</taxon>
    </lineage>
</organism>
<dbReference type="EMBL" id="MU275934">
    <property type="protein sequence ID" value="KAI0046097.1"/>
    <property type="molecule type" value="Genomic_DNA"/>
</dbReference>
<name>A0ACB8RQD5_9AGAM</name>
<evidence type="ECO:0000313" key="1">
    <source>
        <dbReference type="EMBL" id="KAI0046097.1"/>
    </source>
</evidence>
<reference evidence="1" key="2">
    <citation type="journal article" date="2022" name="New Phytol.">
        <title>Evolutionary transition to the ectomycorrhizal habit in the genomes of a hyperdiverse lineage of mushroom-forming fungi.</title>
        <authorList>
            <person name="Looney B."/>
            <person name="Miyauchi S."/>
            <person name="Morin E."/>
            <person name="Drula E."/>
            <person name="Courty P.E."/>
            <person name="Kohler A."/>
            <person name="Kuo A."/>
            <person name="LaButti K."/>
            <person name="Pangilinan J."/>
            <person name="Lipzen A."/>
            <person name="Riley R."/>
            <person name="Andreopoulos W."/>
            <person name="He G."/>
            <person name="Johnson J."/>
            <person name="Nolan M."/>
            <person name="Tritt A."/>
            <person name="Barry K.W."/>
            <person name="Grigoriev I.V."/>
            <person name="Nagy L.G."/>
            <person name="Hibbett D."/>
            <person name="Henrissat B."/>
            <person name="Matheny P.B."/>
            <person name="Labbe J."/>
            <person name="Martin F.M."/>
        </authorList>
    </citation>
    <scope>NUCLEOTIDE SEQUENCE</scope>
    <source>
        <strain evidence="1">FP105234-sp</strain>
    </source>
</reference>
<gene>
    <name evidence="1" type="ORF">FA95DRAFT_1560450</name>
</gene>
<comment type="caution">
    <text evidence="1">The sequence shown here is derived from an EMBL/GenBank/DDBJ whole genome shotgun (WGS) entry which is preliminary data.</text>
</comment>
<accession>A0ACB8RQD5</accession>
<keyword evidence="2" id="KW-1185">Reference proteome</keyword>
<reference evidence="1" key="1">
    <citation type="submission" date="2021-02" db="EMBL/GenBank/DDBJ databases">
        <authorList>
            <consortium name="DOE Joint Genome Institute"/>
            <person name="Ahrendt S."/>
            <person name="Looney B.P."/>
            <person name="Miyauchi S."/>
            <person name="Morin E."/>
            <person name="Drula E."/>
            <person name="Courty P.E."/>
            <person name="Chicoki N."/>
            <person name="Fauchery L."/>
            <person name="Kohler A."/>
            <person name="Kuo A."/>
            <person name="Labutti K."/>
            <person name="Pangilinan J."/>
            <person name="Lipzen A."/>
            <person name="Riley R."/>
            <person name="Andreopoulos W."/>
            <person name="He G."/>
            <person name="Johnson J."/>
            <person name="Barry K.W."/>
            <person name="Grigoriev I.V."/>
            <person name="Nagy L."/>
            <person name="Hibbett D."/>
            <person name="Henrissat B."/>
            <person name="Matheny P.B."/>
            <person name="Labbe J."/>
            <person name="Martin F."/>
        </authorList>
    </citation>
    <scope>NUCLEOTIDE SEQUENCE</scope>
    <source>
        <strain evidence="1">FP105234-sp</strain>
    </source>
</reference>
<evidence type="ECO:0000313" key="2">
    <source>
        <dbReference type="Proteomes" id="UP000814033"/>
    </source>
</evidence>
<proteinExistence type="predicted"/>
<sequence length="674" mass="77430">MATYESRNMDEPPPTTHTLRPHHVSLLMIIMILYRQYERPKFHPEFLLHVVRVLMVEIAEVSQPKSYEELVTALAASPHSKDGSQGFFESLNPVYAANFASVDHLTNFFHGISYLFVDTKTGEESDLHRRSFLGYFCRRCFVTFVKLSFAGVAQLRDDYHAWLFGHPGGYEKQQNDLITFDKILLKTHADDHQWAEPEAYAIFERGVAIADSNIASEAIRRFFEQHFHEGSDSGTRQHALLNLARMHYLRHEYAASRQYLTEAIEIARIANDHWGLQHSLSLMHRLPPIQKDQKPIINEIQAGLHPLEVLFDVEKLIRVSSNQPLSASFEKIIQATGLYDLWIGMQNHVFEESELLAPHAVQSIVWRAAGCERLAAIEEDYVTAFSDIGSDDNNVITVTLNRAYRRARQGEYEDAISMLLEPDVWCGLAIHDYARWASQIWHILVLRASRRGQERQYNDFLKPRFPGSTFSPREYFYNVSTPMSSIIRDPLYEVLQMRRVDQAVTSVEPLLKALWYSEFQCRYGSYRTGIILLADVGLEFGMTKRSQRIVEEIMPQVINGDDLEQRALACFVFARCILAAGEQSRDSMTSALPYLSIAERDYATLQMFRSLADVQYLKAVLYHNLHKFGERDETAARQLKTEEDMDATSIIVMEEWIAQVWELVCDVGAALAAR</sequence>
<protein>
    <submittedName>
        <fullName evidence="1">Uncharacterized protein</fullName>
    </submittedName>
</protein>
<dbReference type="Proteomes" id="UP000814033">
    <property type="component" value="Unassembled WGS sequence"/>
</dbReference>